<dbReference type="InterPro" id="IPR008925">
    <property type="entry name" value="aa_tRNA-synth_I_cd-bd_sf"/>
</dbReference>
<dbReference type="PANTHER" id="PTHR43311:SF2">
    <property type="entry name" value="GLUTAMATE--TRNA LIGASE, MITOCHONDRIAL-RELATED"/>
    <property type="match status" value="1"/>
</dbReference>
<comment type="function">
    <text evidence="10">Catalyzes the attachment of glutamate to tRNA(Glu) in a two-step reaction: glutamate is first activated by ATP to form Glu-AMP and then transferred to the acceptor end of tRNA(Glu).</text>
</comment>
<dbReference type="PANTHER" id="PTHR43311">
    <property type="entry name" value="GLUTAMATE--TRNA LIGASE"/>
    <property type="match status" value="1"/>
</dbReference>
<keyword evidence="9 10" id="KW-0030">Aminoacyl-tRNA synthetase</keyword>
<keyword evidence="7 10" id="KW-0067">ATP-binding</keyword>
<feature type="domain" description="Aminoacyl-tRNA synthetase class I anticodon-binding" evidence="12">
    <location>
        <begin position="337"/>
        <end position="477"/>
    </location>
</feature>
<dbReference type="GO" id="GO:0008270">
    <property type="term" value="F:zinc ion binding"/>
    <property type="evidence" value="ECO:0007669"/>
    <property type="project" value="InterPro"/>
</dbReference>
<keyword evidence="5 10" id="KW-0436">Ligase</keyword>
<dbReference type="GO" id="GO:0005829">
    <property type="term" value="C:cytosol"/>
    <property type="evidence" value="ECO:0007669"/>
    <property type="project" value="TreeGrafter"/>
</dbReference>
<dbReference type="InterPro" id="IPR000924">
    <property type="entry name" value="Glu/Gln-tRNA-synth"/>
</dbReference>
<evidence type="ECO:0000256" key="3">
    <source>
        <dbReference type="ARBA" id="ARBA00011245"/>
    </source>
</evidence>
<dbReference type="Gene3D" id="1.10.10.350">
    <property type="match status" value="1"/>
</dbReference>
<comment type="subunit">
    <text evidence="3 10">Monomer.</text>
</comment>
<feature type="short sequence motif" description="'HIGH' region" evidence="10">
    <location>
        <begin position="9"/>
        <end position="19"/>
    </location>
</feature>
<proteinExistence type="inferred from homology"/>
<dbReference type="PRINTS" id="PR00987">
    <property type="entry name" value="TRNASYNTHGLU"/>
</dbReference>
<dbReference type="GO" id="GO:0006424">
    <property type="term" value="P:glutamyl-tRNA aminoacylation"/>
    <property type="evidence" value="ECO:0007669"/>
    <property type="project" value="UniProtKB-UniRule"/>
</dbReference>
<dbReference type="InterPro" id="IPR020058">
    <property type="entry name" value="Glu/Gln-tRNA-synth_Ib_cat-dom"/>
</dbReference>
<dbReference type="Proteomes" id="UP000696931">
    <property type="component" value="Unassembled WGS sequence"/>
</dbReference>
<comment type="catalytic activity">
    <reaction evidence="10">
        <text>tRNA(Glu) + L-glutamate + ATP = L-glutamyl-tRNA(Glu) + AMP + diphosphate</text>
        <dbReference type="Rhea" id="RHEA:23540"/>
        <dbReference type="Rhea" id="RHEA-COMP:9663"/>
        <dbReference type="Rhea" id="RHEA-COMP:9680"/>
        <dbReference type="ChEBI" id="CHEBI:29985"/>
        <dbReference type="ChEBI" id="CHEBI:30616"/>
        <dbReference type="ChEBI" id="CHEBI:33019"/>
        <dbReference type="ChEBI" id="CHEBI:78442"/>
        <dbReference type="ChEBI" id="CHEBI:78520"/>
        <dbReference type="ChEBI" id="CHEBI:456215"/>
        <dbReference type="EC" id="6.1.1.17"/>
    </reaction>
</comment>
<evidence type="ECO:0000256" key="6">
    <source>
        <dbReference type="ARBA" id="ARBA00022741"/>
    </source>
</evidence>
<dbReference type="InterPro" id="IPR001412">
    <property type="entry name" value="aa-tRNA-synth_I_CS"/>
</dbReference>
<dbReference type="HAMAP" id="MF_00022">
    <property type="entry name" value="Glu_tRNA_synth_type1"/>
    <property type="match status" value="1"/>
</dbReference>
<dbReference type="InterPro" id="IPR045462">
    <property type="entry name" value="aa-tRNA-synth_I_cd-bd"/>
</dbReference>
<comment type="caution">
    <text evidence="10">Lacks conserved residue(s) required for the propagation of feature annotation.</text>
</comment>
<evidence type="ECO:0000256" key="9">
    <source>
        <dbReference type="ARBA" id="ARBA00023146"/>
    </source>
</evidence>
<dbReference type="InterPro" id="IPR033910">
    <property type="entry name" value="GluRS_core"/>
</dbReference>
<dbReference type="InterPro" id="IPR020751">
    <property type="entry name" value="aa-tRNA-synth_I_codon-bd_sub2"/>
</dbReference>
<dbReference type="InterPro" id="IPR049940">
    <property type="entry name" value="GluQ/Sye"/>
</dbReference>
<evidence type="ECO:0000313" key="14">
    <source>
        <dbReference type="Proteomes" id="UP000696931"/>
    </source>
</evidence>
<comment type="caution">
    <text evidence="13">The sequence shown here is derived from an EMBL/GenBank/DDBJ whole genome shotgun (WGS) entry which is preliminary data.</text>
</comment>
<feature type="domain" description="Glutamyl/glutaminyl-tRNA synthetase class Ib catalytic" evidence="11">
    <location>
        <begin position="3"/>
        <end position="319"/>
    </location>
</feature>
<keyword evidence="8 10" id="KW-0648">Protein biosynthesis</keyword>
<evidence type="ECO:0000256" key="8">
    <source>
        <dbReference type="ARBA" id="ARBA00022917"/>
    </source>
</evidence>
<dbReference type="Pfam" id="PF00749">
    <property type="entry name" value="tRNA-synt_1c"/>
    <property type="match status" value="1"/>
</dbReference>
<dbReference type="InterPro" id="IPR004527">
    <property type="entry name" value="Glu-tRNA-ligase_bac/mito"/>
</dbReference>
<dbReference type="AlphaFoldDB" id="A0A933SDA4"/>
<dbReference type="Pfam" id="PF19269">
    <property type="entry name" value="Anticodon_2"/>
    <property type="match status" value="1"/>
</dbReference>
<dbReference type="GO" id="GO:0005524">
    <property type="term" value="F:ATP binding"/>
    <property type="evidence" value="ECO:0007669"/>
    <property type="project" value="UniProtKB-UniRule"/>
</dbReference>
<evidence type="ECO:0000313" key="13">
    <source>
        <dbReference type="EMBL" id="MBI5170269.1"/>
    </source>
</evidence>
<name>A0A933SDA4_UNCEI</name>
<evidence type="ECO:0000256" key="10">
    <source>
        <dbReference type="HAMAP-Rule" id="MF_00022"/>
    </source>
</evidence>
<accession>A0A933SDA4</accession>
<keyword evidence="4 10" id="KW-0963">Cytoplasm</keyword>
<evidence type="ECO:0000256" key="5">
    <source>
        <dbReference type="ARBA" id="ARBA00022598"/>
    </source>
</evidence>
<dbReference type="Gene3D" id="3.40.50.620">
    <property type="entry name" value="HUPs"/>
    <property type="match status" value="1"/>
</dbReference>
<comment type="subcellular location">
    <subcellularLocation>
        <location evidence="1 10">Cytoplasm</location>
    </subcellularLocation>
</comment>
<dbReference type="GO" id="GO:0004818">
    <property type="term" value="F:glutamate-tRNA ligase activity"/>
    <property type="evidence" value="ECO:0007669"/>
    <property type="project" value="UniProtKB-UniRule"/>
</dbReference>
<gene>
    <name evidence="10" type="primary">gltX</name>
    <name evidence="13" type="ORF">HZA61_12335</name>
</gene>
<evidence type="ECO:0000256" key="4">
    <source>
        <dbReference type="ARBA" id="ARBA00022490"/>
    </source>
</evidence>
<dbReference type="SUPFAM" id="SSF48163">
    <property type="entry name" value="An anticodon-binding domain of class I aminoacyl-tRNA synthetases"/>
    <property type="match status" value="1"/>
</dbReference>
<feature type="short sequence motif" description="'KMSKS' region" evidence="10">
    <location>
        <begin position="250"/>
        <end position="254"/>
    </location>
</feature>
<dbReference type="FunFam" id="3.40.50.620:FF:000007">
    <property type="entry name" value="Glutamate--tRNA ligase"/>
    <property type="match status" value="1"/>
</dbReference>
<protein>
    <recommendedName>
        <fullName evidence="10">Glutamate--tRNA ligase</fullName>
        <ecNumber evidence="10">6.1.1.17</ecNumber>
    </recommendedName>
    <alternativeName>
        <fullName evidence="10">Glutamyl-tRNA synthetase</fullName>
        <shortName evidence="10">GluRS</shortName>
    </alternativeName>
</protein>
<comment type="similarity">
    <text evidence="2 10">Belongs to the class-I aminoacyl-tRNA synthetase family. Glutamate--tRNA ligase type 1 subfamily.</text>
</comment>
<sequence length="487" mass="52885">MSVRVRFAPSPTGFLHVGGARTALYNWLFARAKGGTFVLRIEDTDADRSTDASTQAILDGMRWLGLSWDEGPGVGGEYGPYFQTERRAHYERRAAELLAGGHAYHCWCTADELAARRAAQAERGEDPRYDGACRRLSDAEREAKRASGAPAALRFACPAEGESAWDDVVRGRVSFRNEVLDDFVLVRTDGLPTYNFACVVDDLDMRITHVVRGDDHISNTPRQLLIYAALGATPPVFAHASMILGPDGKRLSKRHGATSVEAFGELGIVPEGMVNFLALLGWSYDGKQELFSLDELAKVFTLEKIGANPAVFDTQKLEWVNGQHLKRLDEGERVRRVKAFLASRGRPIDGRGEPWCTAFVRALGERLRTLADAETVGAFALADEVACDEEAFAAAAAKSGARAATEALADFVERDAEFSLASLEAGTRALAAERGMKAGELIGLARLALTGQKTSPGIFEVLWLTGRERATARLRAAAARMPAGEPT</sequence>
<dbReference type="InterPro" id="IPR014729">
    <property type="entry name" value="Rossmann-like_a/b/a_fold"/>
</dbReference>
<evidence type="ECO:0000259" key="12">
    <source>
        <dbReference type="Pfam" id="PF19269"/>
    </source>
</evidence>
<reference evidence="13" key="1">
    <citation type="submission" date="2020-07" db="EMBL/GenBank/DDBJ databases">
        <title>Huge and variable diversity of episymbiotic CPR bacteria and DPANN archaea in groundwater ecosystems.</title>
        <authorList>
            <person name="He C.Y."/>
            <person name="Keren R."/>
            <person name="Whittaker M."/>
            <person name="Farag I.F."/>
            <person name="Doudna J."/>
            <person name="Cate J.H.D."/>
            <person name="Banfield J.F."/>
        </authorList>
    </citation>
    <scope>NUCLEOTIDE SEQUENCE</scope>
    <source>
        <strain evidence="13">NC_groundwater_1813_Pr3_B-0.1um_71_17</strain>
    </source>
</reference>
<keyword evidence="6 10" id="KW-0547">Nucleotide-binding</keyword>
<dbReference type="PROSITE" id="PS00178">
    <property type="entry name" value="AA_TRNA_LIGASE_I"/>
    <property type="match status" value="1"/>
</dbReference>
<feature type="binding site" evidence="10">
    <location>
        <position position="253"/>
    </location>
    <ligand>
        <name>ATP</name>
        <dbReference type="ChEBI" id="CHEBI:30616"/>
    </ligand>
</feature>
<dbReference type="CDD" id="cd00808">
    <property type="entry name" value="GluRS_core"/>
    <property type="match status" value="1"/>
</dbReference>
<dbReference type="GO" id="GO:0000049">
    <property type="term" value="F:tRNA binding"/>
    <property type="evidence" value="ECO:0007669"/>
    <property type="project" value="InterPro"/>
</dbReference>
<dbReference type="EMBL" id="JACRIW010000087">
    <property type="protein sequence ID" value="MBI5170269.1"/>
    <property type="molecule type" value="Genomic_DNA"/>
</dbReference>
<dbReference type="EC" id="6.1.1.17" evidence="10"/>
<evidence type="ECO:0000256" key="2">
    <source>
        <dbReference type="ARBA" id="ARBA00007894"/>
    </source>
</evidence>
<evidence type="ECO:0000256" key="1">
    <source>
        <dbReference type="ARBA" id="ARBA00004496"/>
    </source>
</evidence>
<dbReference type="NCBIfam" id="TIGR00464">
    <property type="entry name" value="gltX_bact"/>
    <property type="match status" value="1"/>
</dbReference>
<dbReference type="SUPFAM" id="SSF52374">
    <property type="entry name" value="Nucleotidylyl transferase"/>
    <property type="match status" value="1"/>
</dbReference>
<evidence type="ECO:0000256" key="7">
    <source>
        <dbReference type="ARBA" id="ARBA00022840"/>
    </source>
</evidence>
<organism evidence="13 14">
    <name type="scientific">Eiseniibacteriota bacterium</name>
    <dbReference type="NCBI Taxonomy" id="2212470"/>
    <lineage>
        <taxon>Bacteria</taxon>
        <taxon>Candidatus Eiseniibacteriota</taxon>
    </lineage>
</organism>
<evidence type="ECO:0000259" key="11">
    <source>
        <dbReference type="Pfam" id="PF00749"/>
    </source>
</evidence>